<name>A0A0C3S7T9_PHLG1</name>
<dbReference type="STRING" id="745531.A0A0C3S7T9"/>
<dbReference type="Proteomes" id="UP000053257">
    <property type="component" value="Unassembled WGS sequence"/>
</dbReference>
<protein>
    <recommendedName>
        <fullName evidence="3">DUF1479-domain-containing protein</fullName>
    </recommendedName>
</protein>
<keyword evidence="2" id="KW-1185">Reference proteome</keyword>
<reference evidence="1 2" key="1">
    <citation type="journal article" date="2014" name="PLoS Genet.">
        <title>Analysis of the Phlebiopsis gigantea genome, transcriptome and secretome provides insight into its pioneer colonization strategies of wood.</title>
        <authorList>
            <person name="Hori C."/>
            <person name="Ishida T."/>
            <person name="Igarashi K."/>
            <person name="Samejima M."/>
            <person name="Suzuki H."/>
            <person name="Master E."/>
            <person name="Ferreira P."/>
            <person name="Ruiz-Duenas F.J."/>
            <person name="Held B."/>
            <person name="Canessa P."/>
            <person name="Larrondo L.F."/>
            <person name="Schmoll M."/>
            <person name="Druzhinina I.S."/>
            <person name="Kubicek C.P."/>
            <person name="Gaskell J.A."/>
            <person name="Kersten P."/>
            <person name="St John F."/>
            <person name="Glasner J."/>
            <person name="Sabat G."/>
            <person name="Splinter BonDurant S."/>
            <person name="Syed K."/>
            <person name="Yadav J."/>
            <person name="Mgbeahuruike A.C."/>
            <person name="Kovalchuk A."/>
            <person name="Asiegbu F.O."/>
            <person name="Lackner G."/>
            <person name="Hoffmeister D."/>
            <person name="Rencoret J."/>
            <person name="Gutierrez A."/>
            <person name="Sun H."/>
            <person name="Lindquist E."/>
            <person name="Barry K."/>
            <person name="Riley R."/>
            <person name="Grigoriev I.V."/>
            <person name="Henrissat B."/>
            <person name="Kues U."/>
            <person name="Berka R.M."/>
            <person name="Martinez A.T."/>
            <person name="Covert S.F."/>
            <person name="Blanchette R.A."/>
            <person name="Cullen D."/>
        </authorList>
    </citation>
    <scope>NUCLEOTIDE SEQUENCE [LARGE SCALE GENOMIC DNA]</scope>
    <source>
        <strain evidence="1 2">11061_1 CR5-6</strain>
    </source>
</reference>
<dbReference type="Gene3D" id="2.60.120.330">
    <property type="entry name" value="B-lactam Antibiotic, Isopenicillin N Synthase, Chain"/>
    <property type="match status" value="1"/>
</dbReference>
<evidence type="ECO:0000313" key="1">
    <source>
        <dbReference type="EMBL" id="KIP06972.1"/>
    </source>
</evidence>
<dbReference type="EMBL" id="KN840506">
    <property type="protein sequence ID" value="KIP06972.1"/>
    <property type="molecule type" value="Genomic_DNA"/>
</dbReference>
<dbReference type="SUPFAM" id="SSF51197">
    <property type="entry name" value="Clavaminate synthase-like"/>
    <property type="match status" value="1"/>
</dbReference>
<dbReference type="Pfam" id="PF07350">
    <property type="entry name" value="Gig2-like"/>
    <property type="match status" value="1"/>
</dbReference>
<evidence type="ECO:0000313" key="2">
    <source>
        <dbReference type="Proteomes" id="UP000053257"/>
    </source>
</evidence>
<accession>A0A0C3S7T9</accession>
<gene>
    <name evidence="1" type="ORF">PHLGIDRAFT_90163</name>
</gene>
<dbReference type="OrthoDB" id="8249012at2759"/>
<sequence>MAQPDFGPCPPRFADIKRQIAASYPDFEERATKAWADILAELDKATTDIAHWGSESIPQVEFADLDKLDASLLESIRRRGCVVIRNVVDDAEAITWKDDLREYVQTNPVNGFPEEDKQFFQLYWTKSQVRARAHPNVLAASAWLNQLYHVKSTRALSDVDLAAPLSYADRFRMRHPGNQWDKHPPHIDGGGIERWEDEAFRSCFADIFSGNWRQHDPYDLEGRINARSSLYGRENQATIFRTYQGWLALSETAPHQGTLQVFPDVLLSNAYLILRPFFVPTSSTLTDAEQFDAKNWKFDTSEADFPGIYSIGKAFSGPRPKTATHPHLRLDKTMVSVPRVAPGDAVFWHCDLIHAVEVEHTGTEDSCVMYIPAVPHTPMNADYVARQREAFLRGVPPPDFPKWAGETGFVGVGTPDDIVHPLGRRAMGFAVDATA</sequence>
<dbReference type="PANTHER" id="PTHR30613">
    <property type="entry name" value="UNCHARACTERIZED PROTEIN YBIU-RELATED"/>
    <property type="match status" value="1"/>
</dbReference>
<dbReference type="InterPro" id="IPR027443">
    <property type="entry name" value="IPNS-like_sf"/>
</dbReference>
<dbReference type="HOGENOM" id="CLU_011148_0_0_1"/>
<dbReference type="AlphaFoldDB" id="A0A0C3S7T9"/>
<proteinExistence type="predicted"/>
<organism evidence="1 2">
    <name type="scientific">Phlebiopsis gigantea (strain 11061_1 CR5-6)</name>
    <name type="common">White-rot fungus</name>
    <name type="synonym">Peniophora gigantea</name>
    <dbReference type="NCBI Taxonomy" id="745531"/>
    <lineage>
        <taxon>Eukaryota</taxon>
        <taxon>Fungi</taxon>
        <taxon>Dikarya</taxon>
        <taxon>Basidiomycota</taxon>
        <taxon>Agaricomycotina</taxon>
        <taxon>Agaricomycetes</taxon>
        <taxon>Polyporales</taxon>
        <taxon>Phanerochaetaceae</taxon>
        <taxon>Phlebiopsis</taxon>
    </lineage>
</organism>
<dbReference type="InterPro" id="IPR010856">
    <property type="entry name" value="Gig2-like"/>
</dbReference>
<dbReference type="PANTHER" id="PTHR30613:SF1">
    <property type="entry name" value="DUF1479 DOMAIN PROTEIN (AFU_ORTHOLOGUE AFUA_5G09280)"/>
    <property type="match status" value="1"/>
</dbReference>
<evidence type="ECO:0008006" key="3">
    <source>
        <dbReference type="Google" id="ProtNLM"/>
    </source>
</evidence>